<sequence length="43" mass="5106">MSIKDSNVMRRHDLDVSGMKTFDAPNNPRNERQLHDRLRKLGR</sequence>
<comment type="caution">
    <text evidence="2">The sequence shown here is derived from an EMBL/GenBank/DDBJ whole genome shotgun (WGS) entry which is preliminary data.</text>
</comment>
<name>A0A4Q5AAF6_9BIFI</name>
<evidence type="ECO:0000313" key="3">
    <source>
        <dbReference type="Proteomes" id="UP000291187"/>
    </source>
</evidence>
<reference evidence="2 3" key="1">
    <citation type="submission" date="2018-12" db="EMBL/GenBank/DDBJ databases">
        <title>Unveiling genomic diversity among members of the Bifidobacterium pseudolongum species, a widely distributed gut commensal of the animal kingdom.</title>
        <authorList>
            <person name="Lugli G.A."/>
            <person name="Duranti S."/>
            <person name="Albert K."/>
            <person name="Mancabelli L."/>
            <person name="Napoli S."/>
            <person name="Viappiani A."/>
            <person name="Anzalone R."/>
            <person name="Longhi G."/>
            <person name="Milani C."/>
            <person name="Turroni F."/>
            <person name="Alessandri G."/>
            <person name="Sela D.A."/>
            <person name="Van Sinderen D."/>
            <person name="Ventura M."/>
        </authorList>
    </citation>
    <scope>NUCLEOTIDE SEQUENCE [LARGE SCALE GENOMIC DNA]</scope>
    <source>
        <strain evidence="2 3">2071B</strain>
    </source>
</reference>
<protein>
    <submittedName>
        <fullName evidence="2">Uncharacterized protein</fullName>
    </submittedName>
</protein>
<dbReference type="AlphaFoldDB" id="A0A4Q5AAF6"/>
<gene>
    <name evidence="2" type="ORF">PG2071B_0294</name>
</gene>
<feature type="region of interest" description="Disordered" evidence="1">
    <location>
        <begin position="1"/>
        <end position="43"/>
    </location>
</feature>
<proteinExistence type="predicted"/>
<organism evidence="2 3">
    <name type="scientific">Bifidobacterium pseudolongum subsp. globosum</name>
    <dbReference type="NCBI Taxonomy" id="1690"/>
    <lineage>
        <taxon>Bacteria</taxon>
        <taxon>Bacillati</taxon>
        <taxon>Actinomycetota</taxon>
        <taxon>Actinomycetes</taxon>
        <taxon>Bifidobacteriales</taxon>
        <taxon>Bifidobacteriaceae</taxon>
        <taxon>Bifidobacterium</taxon>
    </lineage>
</organism>
<accession>A0A4Q5AAF6</accession>
<dbReference type="Proteomes" id="UP000291187">
    <property type="component" value="Unassembled WGS sequence"/>
</dbReference>
<evidence type="ECO:0000256" key="1">
    <source>
        <dbReference type="SAM" id="MobiDB-lite"/>
    </source>
</evidence>
<evidence type="ECO:0000313" key="2">
    <source>
        <dbReference type="EMBL" id="RYQ20873.1"/>
    </source>
</evidence>
<dbReference type="EMBL" id="RYUM01000003">
    <property type="protein sequence ID" value="RYQ20873.1"/>
    <property type="molecule type" value="Genomic_DNA"/>
</dbReference>
<dbReference type="RefSeq" id="WP_277985280.1">
    <property type="nucleotide sequence ID" value="NZ_RYUM01000003.1"/>
</dbReference>